<accession>A0A0X8HRR8</accession>
<dbReference type="EMBL" id="CP014244">
    <property type="protein sequence ID" value="AMD20228.1"/>
    <property type="molecule type" value="Genomic_DNA"/>
</dbReference>
<feature type="transmembrane region" description="Helical" evidence="2">
    <location>
        <begin position="152"/>
        <end position="171"/>
    </location>
</feature>
<name>A0A0X8HRR8_9SACH</name>
<dbReference type="GO" id="GO:0005789">
    <property type="term" value="C:endoplasmic reticulum membrane"/>
    <property type="evidence" value="ECO:0007669"/>
    <property type="project" value="TreeGrafter"/>
</dbReference>
<evidence type="ECO:0000256" key="2">
    <source>
        <dbReference type="SAM" id="Phobius"/>
    </source>
</evidence>
<proteinExistence type="predicted"/>
<dbReference type="PANTHER" id="PTHR31303">
    <property type="entry name" value="CTP-DEPENDENT DIACYLGLYCEROL KINASE 1"/>
    <property type="match status" value="1"/>
</dbReference>
<feature type="transmembrane region" description="Helical" evidence="2">
    <location>
        <begin position="251"/>
        <end position="269"/>
    </location>
</feature>
<sequence>MGPVVNSGMEDEDTVSNGNDFDASGYSRYSEEQSDSTDVSVNSSAREDADVYENDSNSSIHLPVTEIHLKSHEWFGSLITKHELPRKAFHSSIGFVTLYLYKHNIDYKKVAWPLIVAFLVIGSLDVVRLRVRWINHLYCRCVGALMRKKEINTYNGVLWYLLGLIFSFSFFSKDIALISLFLLSWCDTAASTFGRKYGHLTPKLAKNKSLAGSLAACVTGIIVCAVFYGYYVPAYAHVNKPGEILWSPATSRLSLLQISLLGGVVAALSEGIDLFNWDDNFTIPVLSAIFMRVMIAVFAITPAANQQGNN</sequence>
<keyword evidence="2" id="KW-0812">Transmembrane</keyword>
<evidence type="ECO:0000313" key="4">
    <source>
        <dbReference type="Proteomes" id="UP000243052"/>
    </source>
</evidence>
<dbReference type="GO" id="GO:0006654">
    <property type="term" value="P:phosphatidic acid biosynthetic process"/>
    <property type="evidence" value="ECO:0007669"/>
    <property type="project" value="TreeGrafter"/>
</dbReference>
<feature type="region of interest" description="Disordered" evidence="1">
    <location>
        <begin position="1"/>
        <end position="56"/>
    </location>
</feature>
<dbReference type="AlphaFoldDB" id="A0A0X8HRR8"/>
<dbReference type="InterPro" id="IPR037997">
    <property type="entry name" value="Dgk1-like"/>
</dbReference>
<evidence type="ECO:0000256" key="1">
    <source>
        <dbReference type="SAM" id="MobiDB-lite"/>
    </source>
</evidence>
<keyword evidence="2" id="KW-1133">Transmembrane helix</keyword>
<protein>
    <submittedName>
        <fullName evidence="3">HDL516Wp</fullName>
    </submittedName>
</protein>
<feature type="transmembrane region" description="Helical" evidence="2">
    <location>
        <begin position="210"/>
        <end position="231"/>
    </location>
</feature>
<dbReference type="GeneID" id="28723466"/>
<evidence type="ECO:0000313" key="3">
    <source>
        <dbReference type="EMBL" id="AMD20228.1"/>
    </source>
</evidence>
<reference evidence="3 4" key="1">
    <citation type="submission" date="2016-01" db="EMBL/GenBank/DDBJ databases">
        <title>Genome sequence of the yeast Holleya sinecauda.</title>
        <authorList>
            <person name="Dietrich F.S."/>
        </authorList>
    </citation>
    <scope>NUCLEOTIDE SEQUENCE [LARGE SCALE GENOMIC DNA]</scope>
    <source>
        <strain evidence="3 4">ATCC 58844</strain>
    </source>
</reference>
<feature type="transmembrane region" description="Helical" evidence="2">
    <location>
        <begin position="281"/>
        <end position="304"/>
    </location>
</feature>
<dbReference type="STRING" id="45286.A0A0X8HRR8"/>
<dbReference type="OrthoDB" id="5673at2759"/>
<dbReference type="PANTHER" id="PTHR31303:SF1">
    <property type="entry name" value="CTP-DEPENDENT DIACYLGLYCEROL KINASE 1"/>
    <property type="match status" value="1"/>
</dbReference>
<dbReference type="Proteomes" id="UP000243052">
    <property type="component" value="Chromosome iv"/>
</dbReference>
<organism evidence="3 4">
    <name type="scientific">Eremothecium sinecaudum</name>
    <dbReference type="NCBI Taxonomy" id="45286"/>
    <lineage>
        <taxon>Eukaryota</taxon>
        <taxon>Fungi</taxon>
        <taxon>Dikarya</taxon>
        <taxon>Ascomycota</taxon>
        <taxon>Saccharomycotina</taxon>
        <taxon>Saccharomycetes</taxon>
        <taxon>Saccharomycetales</taxon>
        <taxon>Saccharomycetaceae</taxon>
        <taxon>Eremothecium</taxon>
    </lineage>
</organism>
<gene>
    <name evidence="3" type="ORF">AW171_hschr42112</name>
</gene>
<keyword evidence="4" id="KW-1185">Reference proteome</keyword>
<dbReference type="RefSeq" id="XP_017987224.1">
    <property type="nucleotide sequence ID" value="XM_018132198.1"/>
</dbReference>
<feature type="transmembrane region" description="Helical" evidence="2">
    <location>
        <begin position="110"/>
        <end position="131"/>
    </location>
</feature>
<dbReference type="GO" id="GO:0004143">
    <property type="term" value="F:ATP-dependent diacylglycerol kinase activity"/>
    <property type="evidence" value="ECO:0007669"/>
    <property type="project" value="InterPro"/>
</dbReference>
<keyword evidence="2" id="KW-0472">Membrane</keyword>